<proteinExistence type="predicted"/>
<dbReference type="EMBL" id="GBXM01051129">
    <property type="protein sequence ID" value="JAH57448.1"/>
    <property type="molecule type" value="Transcribed_RNA"/>
</dbReference>
<dbReference type="AlphaFoldDB" id="A0A0E9TXI3"/>
<organism evidence="1">
    <name type="scientific">Anguilla anguilla</name>
    <name type="common">European freshwater eel</name>
    <name type="synonym">Muraena anguilla</name>
    <dbReference type="NCBI Taxonomy" id="7936"/>
    <lineage>
        <taxon>Eukaryota</taxon>
        <taxon>Metazoa</taxon>
        <taxon>Chordata</taxon>
        <taxon>Craniata</taxon>
        <taxon>Vertebrata</taxon>
        <taxon>Euteleostomi</taxon>
        <taxon>Actinopterygii</taxon>
        <taxon>Neopterygii</taxon>
        <taxon>Teleostei</taxon>
        <taxon>Anguilliformes</taxon>
        <taxon>Anguillidae</taxon>
        <taxon>Anguilla</taxon>
    </lineage>
</organism>
<reference evidence="1" key="2">
    <citation type="journal article" date="2015" name="Fish Shellfish Immunol.">
        <title>Early steps in the European eel (Anguilla anguilla)-Vibrio vulnificus interaction in the gills: Role of the RtxA13 toxin.</title>
        <authorList>
            <person name="Callol A."/>
            <person name="Pajuelo D."/>
            <person name="Ebbesson L."/>
            <person name="Teles M."/>
            <person name="MacKenzie S."/>
            <person name="Amaro C."/>
        </authorList>
    </citation>
    <scope>NUCLEOTIDE SEQUENCE</scope>
</reference>
<accession>A0A0E9TXI3</accession>
<evidence type="ECO:0000313" key="1">
    <source>
        <dbReference type="EMBL" id="JAH57448.1"/>
    </source>
</evidence>
<name>A0A0E9TXI3_ANGAN</name>
<reference evidence="1" key="1">
    <citation type="submission" date="2014-11" db="EMBL/GenBank/DDBJ databases">
        <authorList>
            <person name="Amaro Gonzalez C."/>
        </authorList>
    </citation>
    <scope>NUCLEOTIDE SEQUENCE</scope>
</reference>
<protein>
    <submittedName>
        <fullName evidence="1">Uncharacterized protein</fullName>
    </submittedName>
</protein>
<sequence>MAARNKTSAKTKLLKKRYFLQIYHLSRKHITSVVIYICVSCCFIKKMHPNGAMSLTQSRL</sequence>